<evidence type="ECO:0000259" key="7">
    <source>
        <dbReference type="PROSITE" id="PS51123"/>
    </source>
</evidence>
<dbReference type="OrthoDB" id="9782229at2"/>
<evidence type="ECO:0000313" key="8">
    <source>
        <dbReference type="EMBL" id="TDO19671.1"/>
    </source>
</evidence>
<dbReference type="InterPro" id="IPR006665">
    <property type="entry name" value="OmpA-like"/>
</dbReference>
<evidence type="ECO:0000256" key="1">
    <source>
        <dbReference type="ARBA" id="ARBA00004442"/>
    </source>
</evidence>
<name>A0A4R6IDG1_9SPHI</name>
<dbReference type="PANTHER" id="PTHR30329">
    <property type="entry name" value="STATOR ELEMENT OF FLAGELLAR MOTOR COMPLEX"/>
    <property type="match status" value="1"/>
</dbReference>
<dbReference type="Pfam" id="PF00691">
    <property type="entry name" value="OmpA"/>
    <property type="match status" value="1"/>
</dbReference>
<protein>
    <submittedName>
        <fullName evidence="8">OOP family OmpA-OmpF porin</fullName>
    </submittedName>
</protein>
<organism evidence="8 9">
    <name type="scientific">Pedobacter duraquae</name>
    <dbReference type="NCBI Taxonomy" id="425511"/>
    <lineage>
        <taxon>Bacteria</taxon>
        <taxon>Pseudomonadati</taxon>
        <taxon>Bacteroidota</taxon>
        <taxon>Sphingobacteriia</taxon>
        <taxon>Sphingobacteriales</taxon>
        <taxon>Sphingobacteriaceae</taxon>
        <taxon>Pedobacter</taxon>
    </lineage>
</organism>
<dbReference type="InterPro" id="IPR050330">
    <property type="entry name" value="Bact_OuterMem_StrucFunc"/>
</dbReference>
<dbReference type="PROSITE" id="PS51257">
    <property type="entry name" value="PROKAR_LIPOPROTEIN"/>
    <property type="match status" value="1"/>
</dbReference>
<dbReference type="AlphaFoldDB" id="A0A4R6IDG1"/>
<feature type="signal peptide" evidence="6">
    <location>
        <begin position="1"/>
        <end position="22"/>
    </location>
</feature>
<keyword evidence="6" id="KW-0732">Signal</keyword>
<evidence type="ECO:0000256" key="3">
    <source>
        <dbReference type="ARBA" id="ARBA00023237"/>
    </source>
</evidence>
<proteinExistence type="predicted"/>
<sequence>MRLNRFFLAPALAGLLSLTLYSCKTKKLAAKPAPDPVVEQKVTAVEKAPEKPPVQEEEKPAPVQKPDYNFSNVQFEFNSDVLKTSSFQILDKAAREIKKDPSVKFSLNGHSSAEGTVEHNMSLSVDRANAVKSYLVNAGIDGSRFTVTGFGATKPITSNDTEAGRALNRRVELTVNP</sequence>
<accession>A0A4R6IDG1</accession>
<dbReference type="InterPro" id="IPR036737">
    <property type="entry name" value="OmpA-like_sf"/>
</dbReference>
<evidence type="ECO:0000256" key="5">
    <source>
        <dbReference type="SAM" id="MobiDB-lite"/>
    </source>
</evidence>
<dbReference type="RefSeq" id="WP_133558886.1">
    <property type="nucleotide sequence ID" value="NZ_SNWM01000006.1"/>
</dbReference>
<dbReference type="CDD" id="cd07185">
    <property type="entry name" value="OmpA_C-like"/>
    <property type="match status" value="1"/>
</dbReference>
<evidence type="ECO:0000313" key="9">
    <source>
        <dbReference type="Proteomes" id="UP000295499"/>
    </source>
</evidence>
<dbReference type="EMBL" id="SNWM01000006">
    <property type="protein sequence ID" value="TDO19671.1"/>
    <property type="molecule type" value="Genomic_DNA"/>
</dbReference>
<reference evidence="8 9" key="1">
    <citation type="submission" date="2019-03" db="EMBL/GenBank/DDBJ databases">
        <title>Genomic Encyclopedia of Archaeal and Bacterial Type Strains, Phase II (KMG-II): from individual species to whole genera.</title>
        <authorList>
            <person name="Goeker M."/>
        </authorList>
    </citation>
    <scope>NUCLEOTIDE SEQUENCE [LARGE SCALE GENOMIC DNA]</scope>
    <source>
        <strain evidence="8 9">DSM 19034</strain>
    </source>
</reference>
<feature type="region of interest" description="Disordered" evidence="5">
    <location>
        <begin position="44"/>
        <end position="65"/>
    </location>
</feature>
<comment type="subcellular location">
    <subcellularLocation>
        <location evidence="1">Cell outer membrane</location>
    </subcellularLocation>
</comment>
<dbReference type="PRINTS" id="PR01023">
    <property type="entry name" value="NAFLGMOTY"/>
</dbReference>
<dbReference type="Gene3D" id="3.30.1330.60">
    <property type="entry name" value="OmpA-like domain"/>
    <property type="match status" value="1"/>
</dbReference>
<feature type="compositionally biased region" description="Basic and acidic residues" evidence="5">
    <location>
        <begin position="47"/>
        <end position="60"/>
    </location>
</feature>
<dbReference type="InterPro" id="IPR006664">
    <property type="entry name" value="OMP_bac"/>
</dbReference>
<dbReference type="Proteomes" id="UP000295499">
    <property type="component" value="Unassembled WGS sequence"/>
</dbReference>
<feature type="chain" id="PRO_5020626653" evidence="6">
    <location>
        <begin position="23"/>
        <end position="177"/>
    </location>
</feature>
<dbReference type="PROSITE" id="PS51123">
    <property type="entry name" value="OMPA_2"/>
    <property type="match status" value="1"/>
</dbReference>
<evidence type="ECO:0000256" key="4">
    <source>
        <dbReference type="PROSITE-ProRule" id="PRU00473"/>
    </source>
</evidence>
<feature type="domain" description="OmpA-like" evidence="7">
    <location>
        <begin position="62"/>
        <end position="177"/>
    </location>
</feature>
<keyword evidence="9" id="KW-1185">Reference proteome</keyword>
<keyword evidence="3" id="KW-0998">Cell outer membrane</keyword>
<gene>
    <name evidence="8" type="ORF">CLV32_4295</name>
</gene>
<comment type="caution">
    <text evidence="8">The sequence shown here is derived from an EMBL/GenBank/DDBJ whole genome shotgun (WGS) entry which is preliminary data.</text>
</comment>
<evidence type="ECO:0000256" key="2">
    <source>
        <dbReference type="ARBA" id="ARBA00023136"/>
    </source>
</evidence>
<evidence type="ECO:0000256" key="6">
    <source>
        <dbReference type="SAM" id="SignalP"/>
    </source>
</evidence>
<dbReference type="PRINTS" id="PR01021">
    <property type="entry name" value="OMPADOMAIN"/>
</dbReference>
<keyword evidence="2 4" id="KW-0472">Membrane</keyword>
<dbReference type="GO" id="GO:0009279">
    <property type="term" value="C:cell outer membrane"/>
    <property type="evidence" value="ECO:0007669"/>
    <property type="project" value="UniProtKB-SubCell"/>
</dbReference>
<dbReference type="PANTHER" id="PTHR30329:SF21">
    <property type="entry name" value="LIPOPROTEIN YIAD-RELATED"/>
    <property type="match status" value="1"/>
</dbReference>
<dbReference type="SUPFAM" id="SSF103088">
    <property type="entry name" value="OmpA-like"/>
    <property type="match status" value="1"/>
</dbReference>